<proteinExistence type="predicted"/>
<dbReference type="Proteomes" id="UP001205566">
    <property type="component" value="Unassembled WGS sequence"/>
</dbReference>
<dbReference type="EMBL" id="JACASI010000029">
    <property type="protein sequence ID" value="MCQ3829801.1"/>
    <property type="molecule type" value="Genomic_DNA"/>
</dbReference>
<feature type="transmembrane region" description="Helical" evidence="1">
    <location>
        <begin position="30"/>
        <end position="48"/>
    </location>
</feature>
<keyword evidence="1" id="KW-1133">Transmembrane helix</keyword>
<evidence type="ECO:0000256" key="1">
    <source>
        <dbReference type="SAM" id="Phobius"/>
    </source>
</evidence>
<sequence length="215" mass="23748">MREPMAFFAVLTGLALALLADTQRGLPIYLVLFNLFVFLIYIYHLSAVSHPQMPAVNDVFPALSAEAGRQWQVADFCAAHGLCGAFVIFLRGSFCADSRRQLMQLRELRGELERRKIGLVLWSAQSPSSWPIKFTQPLSGAPGMPGGVSTLTGPSPFIACQGTPLLVYPWVADAARPSAWLVDADGIILWRELAPNYRTPPEADLLRAQCYRLQD</sequence>
<dbReference type="InterPro" id="IPR036249">
    <property type="entry name" value="Thioredoxin-like_sf"/>
</dbReference>
<name>A0ABT1P416_9GAMM</name>
<keyword evidence="1" id="KW-0472">Membrane</keyword>
<dbReference type="SUPFAM" id="SSF52833">
    <property type="entry name" value="Thioredoxin-like"/>
    <property type="match status" value="1"/>
</dbReference>
<reference evidence="2" key="1">
    <citation type="thesis" date="2020" institute="Technische Universitat Dresden" country="Dresden, Germany">
        <title>The Agarolytic System of Microbulbifer elongatus PORT2, Isolated from Batu Karas, Pangandaran West Java Indonesia.</title>
        <authorList>
            <person name="Anggraeni S.R."/>
        </authorList>
    </citation>
    <scope>NUCLEOTIDE SEQUENCE</scope>
    <source>
        <strain evidence="2">PORT2</strain>
    </source>
</reference>
<organism evidence="2 3">
    <name type="scientific">Microbulbifer elongatus</name>
    <dbReference type="NCBI Taxonomy" id="86173"/>
    <lineage>
        <taxon>Bacteria</taxon>
        <taxon>Pseudomonadati</taxon>
        <taxon>Pseudomonadota</taxon>
        <taxon>Gammaproteobacteria</taxon>
        <taxon>Cellvibrionales</taxon>
        <taxon>Microbulbiferaceae</taxon>
        <taxon>Microbulbifer</taxon>
    </lineage>
</organism>
<keyword evidence="3" id="KW-1185">Reference proteome</keyword>
<dbReference type="RefSeq" id="WP_255874844.1">
    <property type="nucleotide sequence ID" value="NZ_JACASI010000029.1"/>
</dbReference>
<comment type="caution">
    <text evidence="2">The sequence shown here is derived from an EMBL/GenBank/DDBJ whole genome shotgun (WGS) entry which is preliminary data.</text>
</comment>
<evidence type="ECO:0000313" key="3">
    <source>
        <dbReference type="Proteomes" id="UP001205566"/>
    </source>
</evidence>
<protein>
    <submittedName>
        <fullName evidence="2">Uncharacterized protein</fullName>
    </submittedName>
</protein>
<gene>
    <name evidence="2" type="ORF">HXX02_10125</name>
</gene>
<keyword evidence="1" id="KW-0812">Transmembrane</keyword>
<accession>A0ABT1P416</accession>
<evidence type="ECO:0000313" key="2">
    <source>
        <dbReference type="EMBL" id="MCQ3829801.1"/>
    </source>
</evidence>